<sequence length="438" mass="45297">MATVPLGVRSLGAAYRSGALTPHDVVDAVLARIAERGDDAVWISRFTRAELHEQVATLPAGPLHGIPFAVKDNIDVAGLPTTAACPAFARSPAVDATAVRLLREAGAIVVGKTNLDQFATGLNGTRSPYGACESVFGGDLISGGSSSGSAVAVAAGEVAFSLGTDTAGSGRVPAALNGIVGLKPTRGLVSTAGVLPACRSLDCVSVFAHDPSDAADVLSIVAHPDPSDAWSRPVRGNARPDPLFRARLLLPDELDFEGDTAMAAAFDAVAARADAVGTAPVAPLREAGDLLYTGPWVAERLAGLEAFLTEHPDDVLPVIRAVVEQGAGFTAVDAFRGRHRLQELRAGTARLWDRADALLLPTVPTTFTRAQIAEQPVARNLVLGRYTQFANLLDLAAVAVPAGFTADGRPVGVTLLGPAFSEDRLLSAAHQLITREAA</sequence>
<gene>
    <name evidence="2" type="primary">atzF</name>
    <name evidence="2" type="ORF">H6H00_02865</name>
</gene>
<dbReference type="NCBIfam" id="NF006043">
    <property type="entry name" value="PRK08186.1"/>
    <property type="match status" value="1"/>
</dbReference>
<dbReference type="SUPFAM" id="SSF75304">
    <property type="entry name" value="Amidase signature (AS) enzymes"/>
    <property type="match status" value="1"/>
</dbReference>
<dbReference type="AlphaFoldDB" id="A0A7G7MRA4"/>
<dbReference type="EC" id="3.5.1.54" evidence="2"/>
<dbReference type="PANTHER" id="PTHR11895:SF169">
    <property type="entry name" value="GLUTAMYL-TRNA(GLN) AMIDOTRANSFERASE"/>
    <property type="match status" value="1"/>
</dbReference>
<dbReference type="InterPro" id="IPR000120">
    <property type="entry name" value="Amidase"/>
</dbReference>
<protein>
    <submittedName>
        <fullName evidence="2">Allophanate hydrolase</fullName>
        <ecNumber evidence="2">3.5.1.54</ecNumber>
    </submittedName>
</protein>
<keyword evidence="3" id="KW-1185">Reference proteome</keyword>
<evidence type="ECO:0000313" key="2">
    <source>
        <dbReference type="EMBL" id="QNG55315.1"/>
    </source>
</evidence>
<evidence type="ECO:0000313" key="3">
    <source>
        <dbReference type="Proteomes" id="UP000515728"/>
    </source>
</evidence>
<dbReference type="NCBIfam" id="TIGR02713">
    <property type="entry name" value="allophanate_hyd"/>
    <property type="match status" value="1"/>
</dbReference>
<dbReference type="Gene3D" id="3.90.1300.10">
    <property type="entry name" value="Amidase signature (AS) domain"/>
    <property type="match status" value="1"/>
</dbReference>
<organism evidence="2 3">
    <name type="scientific">Pseudonocardia petroleophila</name>
    <dbReference type="NCBI Taxonomy" id="37331"/>
    <lineage>
        <taxon>Bacteria</taxon>
        <taxon>Bacillati</taxon>
        <taxon>Actinomycetota</taxon>
        <taxon>Actinomycetes</taxon>
        <taxon>Pseudonocardiales</taxon>
        <taxon>Pseudonocardiaceae</taxon>
        <taxon>Pseudonocardia</taxon>
    </lineage>
</organism>
<dbReference type="EMBL" id="CP060131">
    <property type="protein sequence ID" value="QNG55315.1"/>
    <property type="molecule type" value="Genomic_DNA"/>
</dbReference>
<accession>A0A7G7MRA4</accession>
<dbReference type="InterPro" id="IPR036928">
    <property type="entry name" value="AS_sf"/>
</dbReference>
<proteinExistence type="predicted"/>
<feature type="domain" description="Amidase" evidence="1">
    <location>
        <begin position="49"/>
        <end position="426"/>
    </location>
</feature>
<dbReference type="Gene3D" id="1.20.58.1700">
    <property type="match status" value="1"/>
</dbReference>
<keyword evidence="2" id="KW-0378">Hydrolase</keyword>
<dbReference type="GO" id="GO:0004039">
    <property type="term" value="F:allophanate hydrolase activity"/>
    <property type="evidence" value="ECO:0007669"/>
    <property type="project" value="UniProtKB-EC"/>
</dbReference>
<dbReference type="InterPro" id="IPR014085">
    <property type="entry name" value="Allophanate_hydrolase"/>
</dbReference>
<dbReference type="InterPro" id="IPR023631">
    <property type="entry name" value="Amidase_dom"/>
</dbReference>
<dbReference type="Pfam" id="PF01425">
    <property type="entry name" value="Amidase"/>
    <property type="match status" value="1"/>
</dbReference>
<reference evidence="2 3" key="1">
    <citation type="submission" date="2020-08" db="EMBL/GenBank/DDBJ databases">
        <authorList>
            <person name="Mo P."/>
        </authorList>
    </citation>
    <scope>NUCLEOTIDE SEQUENCE [LARGE SCALE GENOMIC DNA]</scope>
    <source>
        <strain evidence="2 3">CGMCC 4.1532</strain>
    </source>
</reference>
<dbReference type="Proteomes" id="UP000515728">
    <property type="component" value="Chromosome"/>
</dbReference>
<name>A0A7G7MRA4_9PSEU</name>
<evidence type="ECO:0000259" key="1">
    <source>
        <dbReference type="Pfam" id="PF01425"/>
    </source>
</evidence>
<dbReference type="KEGG" id="ppel:H6H00_02865"/>
<dbReference type="PANTHER" id="PTHR11895">
    <property type="entry name" value="TRANSAMIDASE"/>
    <property type="match status" value="1"/>
</dbReference>